<dbReference type="Proteomes" id="UP001139354">
    <property type="component" value="Unassembled WGS sequence"/>
</dbReference>
<dbReference type="RefSeq" id="WP_229384712.1">
    <property type="nucleotide sequence ID" value="NZ_JAGTTN010000003.1"/>
</dbReference>
<dbReference type="EMBL" id="JAGTTN010000003">
    <property type="protein sequence ID" value="MCC2032756.1"/>
    <property type="molecule type" value="Genomic_DNA"/>
</dbReference>
<keyword evidence="2" id="KW-0812">Transmembrane</keyword>
<evidence type="ECO:0000313" key="4">
    <source>
        <dbReference type="Proteomes" id="UP001139354"/>
    </source>
</evidence>
<comment type="caution">
    <text evidence="3">The sequence shown here is derived from an EMBL/GenBank/DDBJ whole genome shotgun (WGS) entry which is preliminary data.</text>
</comment>
<proteinExistence type="predicted"/>
<keyword evidence="4" id="KW-1185">Reference proteome</keyword>
<reference evidence="3" key="1">
    <citation type="submission" date="2021-04" db="EMBL/GenBank/DDBJ databases">
        <title>Microbacterium tenobrionis sp. nov. and Microbacterium allomyrinae sp. nov., isolated from larvae of Tenobrio molitor and Allomyrina dichotoma, respectively.</title>
        <authorList>
            <person name="Lee S.D."/>
        </authorList>
    </citation>
    <scope>NUCLEOTIDE SEQUENCE</scope>
    <source>
        <strain evidence="3">BWT-G7</strain>
    </source>
</reference>
<evidence type="ECO:0000256" key="2">
    <source>
        <dbReference type="SAM" id="Phobius"/>
    </source>
</evidence>
<protein>
    <submittedName>
        <fullName evidence="3">Uncharacterized protein</fullName>
    </submittedName>
</protein>
<sequence length="49" mass="5146">MNDSITPTPTTAPESTPAAPRAMSGEKAAWWAAFGILTLAVVAMLSLWN</sequence>
<feature type="transmembrane region" description="Helical" evidence="2">
    <location>
        <begin position="28"/>
        <end position="48"/>
    </location>
</feature>
<dbReference type="AlphaFoldDB" id="A0A9X1S2J1"/>
<feature type="region of interest" description="Disordered" evidence="1">
    <location>
        <begin position="1"/>
        <end position="21"/>
    </location>
</feature>
<gene>
    <name evidence="3" type="ORF">KEC57_11250</name>
</gene>
<keyword evidence="2" id="KW-1133">Transmembrane helix</keyword>
<accession>A0A9X1S2J1</accession>
<keyword evidence="2" id="KW-0472">Membrane</keyword>
<organism evidence="3 4">
    <name type="scientific">Microbacterium allomyrinae</name>
    <dbReference type="NCBI Taxonomy" id="2830666"/>
    <lineage>
        <taxon>Bacteria</taxon>
        <taxon>Bacillati</taxon>
        <taxon>Actinomycetota</taxon>
        <taxon>Actinomycetes</taxon>
        <taxon>Micrococcales</taxon>
        <taxon>Microbacteriaceae</taxon>
        <taxon>Microbacterium</taxon>
    </lineage>
</organism>
<evidence type="ECO:0000313" key="3">
    <source>
        <dbReference type="EMBL" id="MCC2032756.1"/>
    </source>
</evidence>
<evidence type="ECO:0000256" key="1">
    <source>
        <dbReference type="SAM" id="MobiDB-lite"/>
    </source>
</evidence>
<name>A0A9X1S2J1_9MICO</name>